<keyword evidence="2" id="KW-1185">Reference proteome</keyword>
<organism evidence="1 2">
    <name type="scientific">Scortum barcoo</name>
    <name type="common">barcoo grunter</name>
    <dbReference type="NCBI Taxonomy" id="214431"/>
    <lineage>
        <taxon>Eukaryota</taxon>
        <taxon>Metazoa</taxon>
        <taxon>Chordata</taxon>
        <taxon>Craniata</taxon>
        <taxon>Vertebrata</taxon>
        <taxon>Euteleostomi</taxon>
        <taxon>Actinopterygii</taxon>
        <taxon>Neopterygii</taxon>
        <taxon>Teleostei</taxon>
        <taxon>Neoteleostei</taxon>
        <taxon>Acanthomorphata</taxon>
        <taxon>Eupercaria</taxon>
        <taxon>Centrarchiformes</taxon>
        <taxon>Terapontoidei</taxon>
        <taxon>Terapontidae</taxon>
        <taxon>Scortum</taxon>
    </lineage>
</organism>
<evidence type="ECO:0000313" key="2">
    <source>
        <dbReference type="Proteomes" id="UP000831701"/>
    </source>
</evidence>
<evidence type="ECO:0000313" key="1">
    <source>
        <dbReference type="EMBL" id="KAI3375806.1"/>
    </source>
</evidence>
<dbReference type="EMBL" id="CM041532">
    <property type="protein sequence ID" value="KAI3375806.1"/>
    <property type="molecule type" value="Genomic_DNA"/>
</dbReference>
<protein>
    <submittedName>
        <fullName evidence="1">Uncharacterized protein</fullName>
    </submittedName>
</protein>
<accession>A0ACB8X6P8</accession>
<reference evidence="1" key="1">
    <citation type="submission" date="2022-04" db="EMBL/GenBank/DDBJ databases">
        <title>Jade perch genome.</title>
        <authorList>
            <person name="Chao B."/>
        </authorList>
    </citation>
    <scope>NUCLEOTIDE SEQUENCE</scope>
    <source>
        <strain evidence="1">CB-2022</strain>
    </source>
</reference>
<proteinExistence type="predicted"/>
<comment type="caution">
    <text evidence="1">The sequence shown here is derived from an EMBL/GenBank/DDBJ whole genome shotgun (WGS) entry which is preliminary data.</text>
</comment>
<name>A0ACB8X6P8_9TELE</name>
<dbReference type="Proteomes" id="UP000831701">
    <property type="component" value="Chromosome 2"/>
</dbReference>
<gene>
    <name evidence="1" type="ORF">L3Q82_004088</name>
</gene>
<sequence length="203" mass="22782">MAAAALSRRGLTGVRTTKGLFFIVTLLSLVCVASSLIDKDKLAEKATNSELISDYMSFMKPLIALVKQTKEASSDFSQLEGFLENIKVLMEKTYEQNEEFVPLGAKKDELRRLLVKRLWERDLFADESAAEVAGKADTEIRDPVPPVTPAPKDPPVLPGVSVEELQLTLRIKELEVRNRELEVEAMHLRVVASDWKEDQQDQV</sequence>